<evidence type="ECO:0000259" key="2">
    <source>
        <dbReference type="Pfam" id="PF01833"/>
    </source>
</evidence>
<dbReference type="OrthoDB" id="670402at2"/>
<dbReference type="InterPro" id="IPR002909">
    <property type="entry name" value="IPT_dom"/>
</dbReference>
<accession>A0A1G7JPU6</accession>
<proteinExistence type="predicted"/>
<gene>
    <name evidence="3" type="ORF">SAMN04488121_1011328</name>
</gene>
<dbReference type="Proteomes" id="UP000199045">
    <property type="component" value="Unassembled WGS sequence"/>
</dbReference>
<dbReference type="RefSeq" id="WP_089829690.1">
    <property type="nucleotide sequence ID" value="NZ_FNBN01000001.1"/>
</dbReference>
<reference evidence="3 4" key="1">
    <citation type="submission" date="2016-10" db="EMBL/GenBank/DDBJ databases">
        <authorList>
            <person name="de Groot N.N."/>
        </authorList>
    </citation>
    <scope>NUCLEOTIDE SEQUENCE [LARGE SCALE GENOMIC DNA]</scope>
    <source>
        <strain evidence="3 4">DSM 527</strain>
    </source>
</reference>
<feature type="domain" description="IPT/TIG" evidence="2">
    <location>
        <begin position="43"/>
        <end position="104"/>
    </location>
</feature>
<dbReference type="EMBL" id="FNBN01000001">
    <property type="protein sequence ID" value="SDF26967.1"/>
    <property type="molecule type" value="Genomic_DNA"/>
</dbReference>
<dbReference type="InterPro" id="IPR013783">
    <property type="entry name" value="Ig-like_fold"/>
</dbReference>
<dbReference type="InterPro" id="IPR014756">
    <property type="entry name" value="Ig_E-set"/>
</dbReference>
<organism evidence="3 4">
    <name type="scientific">Chitinophaga filiformis</name>
    <name type="common">Myxococcus filiformis</name>
    <name type="synonym">Flexibacter filiformis</name>
    <dbReference type="NCBI Taxonomy" id="104663"/>
    <lineage>
        <taxon>Bacteria</taxon>
        <taxon>Pseudomonadati</taxon>
        <taxon>Bacteroidota</taxon>
        <taxon>Chitinophagia</taxon>
        <taxon>Chitinophagales</taxon>
        <taxon>Chitinophagaceae</taxon>
        <taxon>Chitinophaga</taxon>
    </lineage>
</organism>
<dbReference type="Gene3D" id="2.60.40.10">
    <property type="entry name" value="Immunoglobulins"/>
    <property type="match status" value="1"/>
</dbReference>
<protein>
    <submittedName>
        <fullName evidence="3">IPT/TIG domain-containing protein</fullName>
    </submittedName>
</protein>
<evidence type="ECO:0000256" key="1">
    <source>
        <dbReference type="SAM" id="SignalP"/>
    </source>
</evidence>
<feature type="signal peptide" evidence="1">
    <location>
        <begin position="1"/>
        <end position="23"/>
    </location>
</feature>
<dbReference type="Pfam" id="PF01833">
    <property type="entry name" value="TIG"/>
    <property type="match status" value="1"/>
</dbReference>
<evidence type="ECO:0000313" key="4">
    <source>
        <dbReference type="Proteomes" id="UP000199045"/>
    </source>
</evidence>
<keyword evidence="1" id="KW-0732">Signal</keyword>
<dbReference type="AlphaFoldDB" id="A0A1G7JPU6"/>
<dbReference type="SUPFAM" id="SSF81296">
    <property type="entry name" value="E set domains"/>
    <property type="match status" value="1"/>
</dbReference>
<feature type="chain" id="PRO_5011506439" evidence="1">
    <location>
        <begin position="24"/>
        <end position="118"/>
    </location>
</feature>
<name>A0A1G7JPU6_CHIFI</name>
<evidence type="ECO:0000313" key="3">
    <source>
        <dbReference type="EMBL" id="SDF26967.1"/>
    </source>
</evidence>
<sequence>MFYRKMNLAIAAMVMCCLYSCHVNPSAEKTSLRIQDTLPAGTTDIVLTIKGKGFSNVTTDNKVIVDGVEAPIISASDNQLVVCIPARKSAKIAVTVKVGNEVSDTVLVDNQLVMLAGR</sequence>